<comment type="caution">
    <text evidence="1">The sequence shown here is derived from an EMBL/GenBank/DDBJ whole genome shotgun (WGS) entry which is preliminary data.</text>
</comment>
<dbReference type="Pfam" id="PF05139">
    <property type="entry name" value="Erythro_esteras"/>
    <property type="match status" value="1"/>
</dbReference>
<organism evidence="1 2">
    <name type="scientific">Nonomuraea mesophila</name>
    <dbReference type="NCBI Taxonomy" id="2530382"/>
    <lineage>
        <taxon>Bacteria</taxon>
        <taxon>Bacillati</taxon>
        <taxon>Actinomycetota</taxon>
        <taxon>Actinomycetes</taxon>
        <taxon>Streptosporangiales</taxon>
        <taxon>Streptosporangiaceae</taxon>
        <taxon>Nonomuraea</taxon>
    </lineage>
</organism>
<evidence type="ECO:0000313" key="2">
    <source>
        <dbReference type="Proteomes" id="UP000295136"/>
    </source>
</evidence>
<dbReference type="InterPro" id="IPR052036">
    <property type="entry name" value="Hydrolase/PRTase-associated"/>
</dbReference>
<dbReference type="CDD" id="cd14728">
    <property type="entry name" value="Ere-like"/>
    <property type="match status" value="1"/>
</dbReference>
<dbReference type="PANTHER" id="PTHR31299:SF0">
    <property type="entry name" value="ESTERASE, PUTATIVE (AFU_ORTHOLOGUE AFUA_1G05850)-RELATED"/>
    <property type="match status" value="1"/>
</dbReference>
<keyword evidence="2" id="KW-1185">Reference proteome</keyword>
<dbReference type="Gene3D" id="1.20.1440.30">
    <property type="entry name" value="Biosynthetic Protein domain"/>
    <property type="match status" value="1"/>
</dbReference>
<proteinExistence type="predicted"/>
<accession>A0A4R5FAI5</accession>
<dbReference type="PANTHER" id="PTHR31299">
    <property type="entry name" value="ESTERASE, PUTATIVE (AFU_ORTHOLOGUE AFUA_1G05850)-RELATED"/>
    <property type="match status" value="1"/>
</dbReference>
<dbReference type="GO" id="GO:0046677">
    <property type="term" value="P:response to antibiotic"/>
    <property type="evidence" value="ECO:0007669"/>
    <property type="project" value="InterPro"/>
</dbReference>
<dbReference type="Gene3D" id="3.30.1870.10">
    <property type="entry name" value="EreA-like, domain 2"/>
    <property type="match status" value="1"/>
</dbReference>
<name>A0A4R5FAI5_9ACTN</name>
<dbReference type="AlphaFoldDB" id="A0A4R5FAI5"/>
<dbReference type="SUPFAM" id="SSF159501">
    <property type="entry name" value="EreA/ChaN-like"/>
    <property type="match status" value="1"/>
</dbReference>
<sequence>MLTKPRLRMPASYGHPCTRQSFPVNVNTANHPGMSRVKQVTGHPHRQTVSACASQPILLWTLGRKEGAAASLRTPLLPASSSAAGLLRRSYAQVPPPARRPGQACRVRLSAMNVETGRQTSFDSWVAAHASTMETLDFQAPVDDLEPLRDIIGCAQVVALGESTHHIREFYQVRHRLLRFLVERCGFEVYALEAPFTQGQVLDAWVQGGPGTVEQVAADGIALSLGQCRELHEALAWMRGRNHTTATPVRCVGTDLPGAAASPLPALEELAGYLRWAAPEALPVLEEAAGVVRRFDDPVVFVALDRYADLPPEQRDVLTGALSQLMARLQRLTLVQHARGHGAEHDTAMWHLRGAWYLDHLHRANSTEGFESASTFRDLYMAESVLRLVEGGARVVLAAHNWHIQRTPALDSQRHPLLPAGAHLAAALGDAYRAIGVTSSVGQTTTLGAPTPERPHGAWYAAPLPPPVDGSIEAAFPTDRLWALADLRAARPHVHDAASFRHSRMADYFLDLPVFEAFDAVAHVSRTTGTDHVLEHGTG</sequence>
<dbReference type="Gene3D" id="3.40.1660.10">
    <property type="entry name" value="EreA-like (biosynthetic domain)"/>
    <property type="match status" value="1"/>
</dbReference>
<protein>
    <submittedName>
        <fullName evidence="1">Erythromycin esterase family protein</fullName>
    </submittedName>
</protein>
<dbReference type="Proteomes" id="UP000295136">
    <property type="component" value="Unassembled WGS sequence"/>
</dbReference>
<dbReference type="EMBL" id="SMLD01000065">
    <property type="protein sequence ID" value="TDE45792.1"/>
    <property type="molecule type" value="Genomic_DNA"/>
</dbReference>
<gene>
    <name evidence="1" type="ORF">E1295_24010</name>
</gene>
<dbReference type="InterPro" id="IPR007815">
    <property type="entry name" value="Emycin_Estase"/>
</dbReference>
<evidence type="ECO:0000313" key="1">
    <source>
        <dbReference type="EMBL" id="TDE45792.1"/>
    </source>
</evidence>
<reference evidence="1 2" key="1">
    <citation type="submission" date="2019-03" db="EMBL/GenBank/DDBJ databases">
        <title>Draft genome sequences of novel Actinobacteria.</title>
        <authorList>
            <person name="Sahin N."/>
            <person name="Ay H."/>
            <person name="Saygin H."/>
        </authorList>
    </citation>
    <scope>NUCLEOTIDE SEQUENCE [LARGE SCALE GENOMIC DNA]</scope>
    <source>
        <strain evidence="1 2">6K102</strain>
    </source>
</reference>